<dbReference type="InterPro" id="IPR024344">
    <property type="entry name" value="MDMPI_metal-binding"/>
</dbReference>
<dbReference type="Pfam" id="PF11716">
    <property type="entry name" value="MDMPI_N"/>
    <property type="match status" value="1"/>
</dbReference>
<dbReference type="GO" id="GO:0046872">
    <property type="term" value="F:metal ion binding"/>
    <property type="evidence" value="ECO:0007669"/>
    <property type="project" value="InterPro"/>
</dbReference>
<sequence>MLNVPVDLLDAHGRALDVFDRAVRETGPGDWRRGTPCTEWSARDLVNHLVAEQLWVPHLLAGATLDEVGDQYEGDVLGDDPLAAWEQASAAARAAWLSPGAVQRTVHVSFGLIPAEDYGWQMTLDLAVHGWDLATALGAPNPVPGELAARLLDMLRPMVEEWQGLGVFDPPVAVSRTASAPTRLVALLGRHPR</sequence>
<reference evidence="2 3" key="1">
    <citation type="submission" date="2016-10" db="EMBL/GenBank/DDBJ databases">
        <authorList>
            <person name="de Groot N.N."/>
        </authorList>
    </citation>
    <scope>NUCLEOTIDE SEQUENCE [LARGE SCALE GENOMIC DNA]</scope>
    <source>
        <strain evidence="2 3">DSM 44993</strain>
    </source>
</reference>
<evidence type="ECO:0000259" key="1">
    <source>
        <dbReference type="Pfam" id="PF11716"/>
    </source>
</evidence>
<dbReference type="InterPro" id="IPR034660">
    <property type="entry name" value="DinB/YfiT-like"/>
</dbReference>
<dbReference type="SUPFAM" id="SSF109854">
    <property type="entry name" value="DinB/YfiT-like putative metalloenzymes"/>
    <property type="match status" value="1"/>
</dbReference>
<dbReference type="AlphaFoldDB" id="A0A1H8SI60"/>
<dbReference type="EMBL" id="FOEF01000002">
    <property type="protein sequence ID" value="SEO78440.1"/>
    <property type="molecule type" value="Genomic_DNA"/>
</dbReference>
<protein>
    <submittedName>
        <fullName evidence="2">TIGR03086 family protein</fullName>
    </submittedName>
</protein>
<dbReference type="NCBIfam" id="TIGR03083">
    <property type="entry name" value="maleylpyruvate isomerase family mycothiol-dependent enzyme"/>
    <property type="match status" value="1"/>
</dbReference>
<dbReference type="InterPro" id="IPR017517">
    <property type="entry name" value="Maleyloyr_isom"/>
</dbReference>
<evidence type="ECO:0000313" key="2">
    <source>
        <dbReference type="EMBL" id="SEO78440.1"/>
    </source>
</evidence>
<organism evidence="2 3">
    <name type="scientific">Amycolatopsis saalfeldensis</name>
    <dbReference type="NCBI Taxonomy" id="394193"/>
    <lineage>
        <taxon>Bacteria</taxon>
        <taxon>Bacillati</taxon>
        <taxon>Actinomycetota</taxon>
        <taxon>Actinomycetes</taxon>
        <taxon>Pseudonocardiales</taxon>
        <taxon>Pseudonocardiaceae</taxon>
        <taxon>Amycolatopsis</taxon>
    </lineage>
</organism>
<name>A0A1H8SI60_9PSEU</name>
<dbReference type="Proteomes" id="UP000198582">
    <property type="component" value="Unassembled WGS sequence"/>
</dbReference>
<dbReference type="STRING" id="394193.SAMN04489732_102136"/>
<dbReference type="Gene3D" id="1.20.120.450">
    <property type="entry name" value="dinb family like domain"/>
    <property type="match status" value="1"/>
</dbReference>
<keyword evidence="3" id="KW-1185">Reference proteome</keyword>
<proteinExistence type="predicted"/>
<evidence type="ECO:0000313" key="3">
    <source>
        <dbReference type="Proteomes" id="UP000198582"/>
    </source>
</evidence>
<accession>A0A1H8SI60</accession>
<dbReference type="NCBIfam" id="TIGR03086">
    <property type="entry name" value="TIGR03086 family metal-binding protein"/>
    <property type="match status" value="1"/>
</dbReference>
<gene>
    <name evidence="2" type="ORF">SAMN04489732_102136</name>
</gene>
<dbReference type="InterPro" id="IPR017520">
    <property type="entry name" value="CHP03086"/>
</dbReference>
<feature type="domain" description="Mycothiol-dependent maleylpyruvate isomerase metal-binding" evidence="1">
    <location>
        <begin position="15"/>
        <end position="134"/>
    </location>
</feature>